<organism evidence="4 5">
    <name type="scientific">Alcaligenes faecalis</name>
    <dbReference type="NCBI Taxonomy" id="511"/>
    <lineage>
        <taxon>Bacteria</taxon>
        <taxon>Pseudomonadati</taxon>
        <taxon>Pseudomonadota</taxon>
        <taxon>Betaproteobacteria</taxon>
        <taxon>Burkholderiales</taxon>
        <taxon>Alcaligenaceae</taxon>
        <taxon>Alcaligenes</taxon>
    </lineage>
</organism>
<proteinExistence type="predicted"/>
<accession>A0A2U2BH71</accession>
<protein>
    <submittedName>
        <fullName evidence="4">Efflux transporter periplasmic adaptor subunit</fullName>
    </submittedName>
</protein>
<feature type="transmembrane region" description="Helical" evidence="1">
    <location>
        <begin position="14"/>
        <end position="35"/>
    </location>
</feature>
<evidence type="ECO:0000313" key="4">
    <source>
        <dbReference type="EMBL" id="PWE13350.1"/>
    </source>
</evidence>
<dbReference type="InterPro" id="IPR058625">
    <property type="entry name" value="MdtA-like_BSH"/>
</dbReference>
<reference evidence="4 5" key="1">
    <citation type="submission" date="2018-05" db="EMBL/GenBank/DDBJ databases">
        <title>Genome Sequence of an Efficient Indole-Degrading Bacterium, Alcaligenes sp.YBY.</title>
        <authorList>
            <person name="Yang B."/>
        </authorList>
    </citation>
    <scope>NUCLEOTIDE SEQUENCE [LARGE SCALE GENOMIC DNA]</scope>
    <source>
        <strain evidence="4 5">YBY</strain>
    </source>
</reference>
<evidence type="ECO:0000256" key="1">
    <source>
        <dbReference type="SAM" id="Phobius"/>
    </source>
</evidence>
<dbReference type="PANTHER" id="PTHR30367:SF12">
    <property type="entry name" value="P-HYDROXYBENZOIC ACID EFFLUX PUMP SUBUNIT AAEA"/>
    <property type="match status" value="1"/>
</dbReference>
<keyword evidence="1" id="KW-1133">Transmembrane helix</keyword>
<reference evidence="4 5" key="2">
    <citation type="submission" date="2018-05" db="EMBL/GenBank/DDBJ databases">
        <authorList>
            <person name="Lanie J.A."/>
            <person name="Ng W.-L."/>
            <person name="Kazmierczak K.M."/>
            <person name="Andrzejewski T.M."/>
            <person name="Davidsen T.M."/>
            <person name="Wayne K.J."/>
            <person name="Tettelin H."/>
            <person name="Glass J.I."/>
            <person name="Rusch D."/>
            <person name="Podicherti R."/>
            <person name="Tsui H.-C.T."/>
            <person name="Winkler M.E."/>
        </authorList>
    </citation>
    <scope>NUCLEOTIDE SEQUENCE [LARGE SCALE GENOMIC DNA]</scope>
    <source>
        <strain evidence="4 5">YBY</strain>
    </source>
</reference>
<dbReference type="SUPFAM" id="SSF111369">
    <property type="entry name" value="HlyD-like secretion proteins"/>
    <property type="match status" value="1"/>
</dbReference>
<comment type="caution">
    <text evidence="4">The sequence shown here is derived from an EMBL/GenBank/DDBJ whole genome shotgun (WGS) entry which is preliminary data.</text>
</comment>
<dbReference type="Gene3D" id="2.40.50.100">
    <property type="match status" value="1"/>
</dbReference>
<dbReference type="Pfam" id="PF25917">
    <property type="entry name" value="BSH_RND"/>
    <property type="match status" value="1"/>
</dbReference>
<dbReference type="AlphaFoldDB" id="A0A2U2BH71"/>
<feature type="domain" description="p-hydroxybenzoic acid efflux pump subunit AaeA-like beta-barrel" evidence="3">
    <location>
        <begin position="192"/>
        <end position="288"/>
    </location>
</feature>
<dbReference type="STRING" id="511.UZ73_17280"/>
<dbReference type="RefSeq" id="WP_109089603.1">
    <property type="nucleotide sequence ID" value="NZ_JAGKLK010000014.1"/>
</dbReference>
<dbReference type="Pfam" id="PF25963">
    <property type="entry name" value="Beta-barrel_AAEA"/>
    <property type="match status" value="1"/>
</dbReference>
<sequence>MSKFPALIKPVSRFVLTAFLLLITAYLLVALWNAYVRAPWTRDGRVSAQIVRIAPEVSGTVREMAVTDNQRVHKGDVLYRLDPARFQLALEQAQSELAAATAILNQRAAEAKRRRGMESLLPAEEIQQAQHAVRIAQAEQRSRQLAVDAAKLDLERSVLYAPVDGYVTRLRLNAGDYAVAGQANMALLDAHSFWMTGYFEETKLQGIEPGAEARIRLMGYEGLIAGHVSSIGRGITDANQQADAQGLPSVEPNFSWIRLAQRIPVRVEFDDLPADVLLAAGMTGSVAVGPALDAGGAQGRISSFLQRWL</sequence>
<feature type="domain" description="Multidrug resistance protein MdtA-like barrel-sandwich hybrid" evidence="2">
    <location>
        <begin position="50"/>
        <end position="188"/>
    </location>
</feature>
<dbReference type="PANTHER" id="PTHR30367">
    <property type="entry name" value="P-HYDROXYBENZOIC ACID EFFLUX PUMP SUBUNIT AAEA-RELATED"/>
    <property type="match status" value="1"/>
</dbReference>
<evidence type="ECO:0000259" key="3">
    <source>
        <dbReference type="Pfam" id="PF25963"/>
    </source>
</evidence>
<dbReference type="Gene3D" id="2.40.30.170">
    <property type="match status" value="1"/>
</dbReference>
<name>A0A2U2BH71_ALCFA</name>
<keyword evidence="1" id="KW-0812">Transmembrane</keyword>
<dbReference type="GO" id="GO:0055085">
    <property type="term" value="P:transmembrane transport"/>
    <property type="evidence" value="ECO:0007669"/>
    <property type="project" value="InterPro"/>
</dbReference>
<keyword evidence="1" id="KW-0472">Membrane</keyword>
<dbReference type="Proteomes" id="UP000245216">
    <property type="component" value="Unassembled WGS sequence"/>
</dbReference>
<gene>
    <name evidence="4" type="ORF">DF183_16195</name>
</gene>
<evidence type="ECO:0000259" key="2">
    <source>
        <dbReference type="Pfam" id="PF25917"/>
    </source>
</evidence>
<dbReference type="InterPro" id="IPR050393">
    <property type="entry name" value="MFP_Efflux_Pump"/>
</dbReference>
<dbReference type="EMBL" id="QEXO01000004">
    <property type="protein sequence ID" value="PWE13350.1"/>
    <property type="molecule type" value="Genomic_DNA"/>
</dbReference>
<evidence type="ECO:0000313" key="5">
    <source>
        <dbReference type="Proteomes" id="UP000245216"/>
    </source>
</evidence>
<dbReference type="InterPro" id="IPR058634">
    <property type="entry name" value="AaeA-lik-b-barrel"/>
</dbReference>